<dbReference type="EMBL" id="CP097218">
    <property type="protein sequence ID" value="UQN30568.1"/>
    <property type="molecule type" value="Genomic_DNA"/>
</dbReference>
<feature type="region of interest" description="Disordered" evidence="1">
    <location>
        <begin position="58"/>
        <end position="77"/>
    </location>
</feature>
<dbReference type="RefSeq" id="WP_239203751.1">
    <property type="nucleotide sequence ID" value="NZ_CP097218.1"/>
</dbReference>
<sequence>MGSHDESTLALQVALRIDDRDPAQCAAWIESAERVCAKASTRPWLCSRHATVASRRLAKAQEEHEAARTKALRRREEARPRLEARLEAIDQKLRRIDPLFGGIEHGADRAAQNAPLRQRLPSDSRIAELARLHRSRDQILSQLGRDA</sequence>
<name>A0ABY4N7M7_9MICO</name>
<evidence type="ECO:0000256" key="1">
    <source>
        <dbReference type="SAM" id="MobiDB-lite"/>
    </source>
</evidence>
<dbReference type="Proteomes" id="UP001055868">
    <property type="component" value="Chromosome"/>
</dbReference>
<keyword evidence="3" id="KW-1185">Reference proteome</keyword>
<feature type="compositionally biased region" description="Basic and acidic residues" evidence="1">
    <location>
        <begin position="59"/>
        <end position="77"/>
    </location>
</feature>
<reference evidence="2" key="1">
    <citation type="submission" date="2022-05" db="EMBL/GenBank/DDBJ databases">
        <title>Genomic analysis of Brachybacterium sp. CBA3104.</title>
        <authorList>
            <person name="Roh S.W."/>
            <person name="Kim Y.B."/>
            <person name="Kim Y."/>
        </authorList>
    </citation>
    <scope>NUCLEOTIDE SEQUENCE</scope>
    <source>
        <strain evidence="2">CBA3104</strain>
    </source>
</reference>
<evidence type="ECO:0000313" key="2">
    <source>
        <dbReference type="EMBL" id="UQN30568.1"/>
    </source>
</evidence>
<accession>A0ABY4N7M7</accession>
<organism evidence="2 3">
    <name type="scientific">Brachybacterium kimchii</name>
    <dbReference type="NCBI Taxonomy" id="2942909"/>
    <lineage>
        <taxon>Bacteria</taxon>
        <taxon>Bacillati</taxon>
        <taxon>Actinomycetota</taxon>
        <taxon>Actinomycetes</taxon>
        <taxon>Micrococcales</taxon>
        <taxon>Dermabacteraceae</taxon>
        <taxon>Brachybacterium</taxon>
    </lineage>
</organism>
<evidence type="ECO:0000313" key="3">
    <source>
        <dbReference type="Proteomes" id="UP001055868"/>
    </source>
</evidence>
<protein>
    <submittedName>
        <fullName evidence="2">Uncharacterized protein</fullName>
    </submittedName>
</protein>
<proteinExistence type="predicted"/>
<gene>
    <name evidence="2" type="ORF">M4486_04445</name>
</gene>